<comment type="subcellular location">
    <subcellularLocation>
        <location evidence="1">Cell membrane</location>
        <topology evidence="1">Multi-pass membrane protein</topology>
    </subcellularLocation>
</comment>
<keyword evidence="2" id="KW-0813">Transport</keyword>
<evidence type="ECO:0000256" key="5">
    <source>
        <dbReference type="ARBA" id="ARBA00022989"/>
    </source>
</evidence>
<keyword evidence="6 7" id="KW-0472">Membrane</keyword>
<protein>
    <submittedName>
        <fullName evidence="8">Cobalt/nickel transport system permease protein</fullName>
    </submittedName>
</protein>
<dbReference type="PANTHER" id="PTHR34229">
    <property type="entry name" value="METAL TRANSPORT PROTEIN HI_1621-RELATED"/>
    <property type="match status" value="1"/>
</dbReference>
<dbReference type="RefSeq" id="WP_113889627.1">
    <property type="nucleotide sequence ID" value="NZ_QNRK01000012.1"/>
</dbReference>
<dbReference type="EMBL" id="QNRK01000012">
    <property type="protein sequence ID" value="RBP13178.1"/>
    <property type="molecule type" value="Genomic_DNA"/>
</dbReference>
<dbReference type="Proteomes" id="UP000253529">
    <property type="component" value="Unassembled WGS sequence"/>
</dbReference>
<evidence type="ECO:0000313" key="9">
    <source>
        <dbReference type="Proteomes" id="UP000253529"/>
    </source>
</evidence>
<dbReference type="GO" id="GO:0005886">
    <property type="term" value="C:plasma membrane"/>
    <property type="evidence" value="ECO:0007669"/>
    <property type="project" value="UniProtKB-SubCell"/>
</dbReference>
<feature type="transmembrane region" description="Helical" evidence="7">
    <location>
        <begin position="38"/>
        <end position="56"/>
    </location>
</feature>
<gene>
    <name evidence="8" type="ORF">DFR50_112153</name>
</gene>
<proteinExistence type="predicted"/>
<feature type="transmembrane region" description="Helical" evidence="7">
    <location>
        <begin position="167"/>
        <end position="189"/>
    </location>
</feature>
<evidence type="ECO:0000256" key="6">
    <source>
        <dbReference type="ARBA" id="ARBA00023136"/>
    </source>
</evidence>
<feature type="transmembrane region" description="Helical" evidence="7">
    <location>
        <begin position="63"/>
        <end position="91"/>
    </location>
</feature>
<accession>A0A366FEU4</accession>
<evidence type="ECO:0000256" key="2">
    <source>
        <dbReference type="ARBA" id="ARBA00022448"/>
    </source>
</evidence>
<dbReference type="AlphaFoldDB" id="A0A366FEU4"/>
<dbReference type="InterPro" id="IPR002751">
    <property type="entry name" value="CbiM/NikMN"/>
</dbReference>
<feature type="transmembrane region" description="Helical" evidence="7">
    <location>
        <begin position="130"/>
        <end position="155"/>
    </location>
</feature>
<keyword evidence="5 7" id="KW-1133">Transmembrane helix</keyword>
<sequence>MHIVDGALTLPVIAVGSAITVAGIGLGLRQMPPEKIPAAGVLSATFFCASLVHMSIGPSSVHLIVNGLCGIVLGWAAFPALFVALLLQAIFFGFGGLTVIGVNTANIAVPAVIVYYLCRRGVVRSSPQVAAIWGAVGGALAIALTTGCVALALSFSGDEFIPAAKLVFFAHIPVMAIEAVLTAAAVYLIRRVKPELLDAFSAASPDLQPVLAAAPEASLRSTQS</sequence>
<dbReference type="NCBIfam" id="NF004905">
    <property type="entry name" value="PRK06265.1-5"/>
    <property type="match status" value="1"/>
</dbReference>
<evidence type="ECO:0000256" key="3">
    <source>
        <dbReference type="ARBA" id="ARBA00022475"/>
    </source>
</evidence>
<name>A0A366FEU4_9HYPH</name>
<dbReference type="GO" id="GO:0000041">
    <property type="term" value="P:transition metal ion transport"/>
    <property type="evidence" value="ECO:0007669"/>
    <property type="project" value="InterPro"/>
</dbReference>
<feature type="transmembrane region" description="Helical" evidence="7">
    <location>
        <begin position="7"/>
        <end position="26"/>
    </location>
</feature>
<comment type="caution">
    <text evidence="8">The sequence shown here is derived from an EMBL/GenBank/DDBJ whole genome shotgun (WGS) entry which is preliminary data.</text>
</comment>
<evidence type="ECO:0000256" key="7">
    <source>
        <dbReference type="SAM" id="Phobius"/>
    </source>
</evidence>
<keyword evidence="9" id="KW-1185">Reference proteome</keyword>
<evidence type="ECO:0000313" key="8">
    <source>
        <dbReference type="EMBL" id="RBP13178.1"/>
    </source>
</evidence>
<reference evidence="8 9" key="1">
    <citation type="submission" date="2018-06" db="EMBL/GenBank/DDBJ databases">
        <title>Genomic Encyclopedia of Type Strains, Phase IV (KMG-IV): sequencing the most valuable type-strain genomes for metagenomic binning, comparative biology and taxonomic classification.</title>
        <authorList>
            <person name="Goeker M."/>
        </authorList>
    </citation>
    <scope>NUCLEOTIDE SEQUENCE [LARGE SCALE GENOMIC DNA]</scope>
    <source>
        <strain evidence="8 9">DSM 24875</strain>
    </source>
</reference>
<keyword evidence="4 7" id="KW-0812">Transmembrane</keyword>
<evidence type="ECO:0000256" key="4">
    <source>
        <dbReference type="ARBA" id="ARBA00022692"/>
    </source>
</evidence>
<feature type="transmembrane region" description="Helical" evidence="7">
    <location>
        <begin position="97"/>
        <end position="118"/>
    </location>
</feature>
<organism evidence="8 9">
    <name type="scientific">Roseiarcus fermentans</name>
    <dbReference type="NCBI Taxonomy" id="1473586"/>
    <lineage>
        <taxon>Bacteria</taxon>
        <taxon>Pseudomonadati</taxon>
        <taxon>Pseudomonadota</taxon>
        <taxon>Alphaproteobacteria</taxon>
        <taxon>Hyphomicrobiales</taxon>
        <taxon>Roseiarcaceae</taxon>
        <taxon>Roseiarcus</taxon>
    </lineage>
</organism>
<dbReference type="PANTHER" id="PTHR34229:SF1">
    <property type="entry name" value="METAL TRANSPORT PROTEIN HI_1621-RELATED"/>
    <property type="match status" value="1"/>
</dbReference>
<dbReference type="OrthoDB" id="9792317at2"/>
<keyword evidence="3" id="KW-1003">Cell membrane</keyword>
<dbReference type="Pfam" id="PF01891">
    <property type="entry name" value="CbiM"/>
    <property type="match status" value="1"/>
</dbReference>
<dbReference type="NCBIfam" id="NF004903">
    <property type="entry name" value="PRK06265.1-3"/>
    <property type="match status" value="1"/>
</dbReference>
<evidence type="ECO:0000256" key="1">
    <source>
        <dbReference type="ARBA" id="ARBA00004651"/>
    </source>
</evidence>
<dbReference type="Gene3D" id="1.10.1760.20">
    <property type="match status" value="1"/>
</dbReference>